<reference evidence="2" key="1">
    <citation type="submission" date="2015-07" db="EMBL/GenBank/DDBJ databases">
        <title>Genome sequencing of Sunxiuqinia dokdonensis strain SK.</title>
        <authorList>
            <person name="Ahn S."/>
            <person name="Kim B.-C."/>
        </authorList>
    </citation>
    <scope>NUCLEOTIDE SEQUENCE [LARGE SCALE GENOMIC DNA]</scope>
    <source>
        <strain evidence="2">SK</strain>
    </source>
</reference>
<keyword evidence="2" id="KW-1185">Reference proteome</keyword>
<comment type="caution">
    <text evidence="1">The sequence shown here is derived from an EMBL/GenBank/DDBJ whole genome shotgun (WGS) entry which is preliminary data.</text>
</comment>
<name>A0A0L8VC87_9BACT</name>
<dbReference type="Proteomes" id="UP000036958">
    <property type="component" value="Unassembled WGS sequence"/>
</dbReference>
<organism evidence="1 2">
    <name type="scientific">Sunxiuqinia dokdonensis</name>
    <dbReference type="NCBI Taxonomy" id="1409788"/>
    <lineage>
        <taxon>Bacteria</taxon>
        <taxon>Pseudomonadati</taxon>
        <taxon>Bacteroidota</taxon>
        <taxon>Bacteroidia</taxon>
        <taxon>Marinilabiliales</taxon>
        <taxon>Prolixibacteraceae</taxon>
        <taxon>Sunxiuqinia</taxon>
    </lineage>
</organism>
<sequence>MVTKLNEYFQLILSAENFVNFKSEKKQRACNRTQKAAS</sequence>
<dbReference type="AlphaFoldDB" id="A0A0L8VC87"/>
<dbReference type="EMBL" id="LGIA01000072">
    <property type="protein sequence ID" value="KOH45782.1"/>
    <property type="molecule type" value="Genomic_DNA"/>
</dbReference>
<evidence type="ECO:0000313" key="1">
    <source>
        <dbReference type="EMBL" id="KOH45782.1"/>
    </source>
</evidence>
<proteinExistence type="predicted"/>
<dbReference type="STRING" id="1409788.NC99_14140"/>
<gene>
    <name evidence="1" type="ORF">NC99_14140</name>
</gene>
<accession>A0A0L8VC87</accession>
<evidence type="ECO:0000313" key="2">
    <source>
        <dbReference type="Proteomes" id="UP000036958"/>
    </source>
</evidence>
<protein>
    <submittedName>
        <fullName evidence="1">Uncharacterized protein</fullName>
    </submittedName>
</protein>